<evidence type="ECO:0000256" key="3">
    <source>
        <dbReference type="ARBA" id="ARBA00023163"/>
    </source>
</evidence>
<sequence length="255" mass="27916">MPLDPAAPLPLYSQVEQALAREIAAGERVPGDRLPSEDELAARFGVSRITIRKAVEGLVARGRLEIRRGKGTYVAEPRIRQELTELSGFVEDMQALGRTPSARLLGQQVVAADQVVAGKLGLAPGAQVYRIERVRLADGVPVSFDETYLPFEIGRQVVEHDLEAEPIFSLLEEKHGVPLVEAEYQLEAAACDSHVAAALAVAPGSPVFLIERTSFSLHGRPVDYERLYYRGDLIRFVTRLARRPKDARRGEGAGA</sequence>
<name>A0A261VF85_9BORD</name>
<evidence type="ECO:0000313" key="6">
    <source>
        <dbReference type="Proteomes" id="UP000215633"/>
    </source>
</evidence>
<dbReference type="Pfam" id="PF07702">
    <property type="entry name" value="UTRA"/>
    <property type="match status" value="1"/>
</dbReference>
<dbReference type="Gene3D" id="1.10.10.10">
    <property type="entry name" value="Winged helix-like DNA-binding domain superfamily/Winged helix DNA-binding domain"/>
    <property type="match status" value="1"/>
</dbReference>
<keyword evidence="3" id="KW-0804">Transcription</keyword>
<dbReference type="PRINTS" id="PR00035">
    <property type="entry name" value="HTHGNTR"/>
</dbReference>
<dbReference type="PANTHER" id="PTHR44846">
    <property type="entry name" value="MANNOSYL-D-GLYCERATE TRANSPORT/METABOLISM SYSTEM REPRESSOR MNGR-RELATED"/>
    <property type="match status" value="1"/>
</dbReference>
<keyword evidence="6" id="KW-1185">Reference proteome</keyword>
<dbReference type="EMBL" id="NEVT01000008">
    <property type="protein sequence ID" value="OZI72739.1"/>
    <property type="molecule type" value="Genomic_DNA"/>
</dbReference>
<evidence type="ECO:0000313" key="5">
    <source>
        <dbReference type="EMBL" id="OZI72739.1"/>
    </source>
</evidence>
<dbReference type="SUPFAM" id="SSF64288">
    <property type="entry name" value="Chorismate lyase-like"/>
    <property type="match status" value="1"/>
</dbReference>
<dbReference type="SMART" id="SM00345">
    <property type="entry name" value="HTH_GNTR"/>
    <property type="match status" value="1"/>
</dbReference>
<organism evidence="5 6">
    <name type="scientific">Bordetella genomosp. 2</name>
    <dbReference type="NCBI Taxonomy" id="1983456"/>
    <lineage>
        <taxon>Bacteria</taxon>
        <taxon>Pseudomonadati</taxon>
        <taxon>Pseudomonadota</taxon>
        <taxon>Betaproteobacteria</taxon>
        <taxon>Burkholderiales</taxon>
        <taxon>Alcaligenaceae</taxon>
        <taxon>Bordetella</taxon>
    </lineage>
</organism>
<dbReference type="Pfam" id="PF00392">
    <property type="entry name" value="GntR"/>
    <property type="match status" value="1"/>
</dbReference>
<dbReference type="InterPro" id="IPR050679">
    <property type="entry name" value="Bact_HTH_transcr_reg"/>
</dbReference>
<dbReference type="SUPFAM" id="SSF46785">
    <property type="entry name" value="Winged helix' DNA-binding domain"/>
    <property type="match status" value="1"/>
</dbReference>
<reference evidence="6" key="1">
    <citation type="submission" date="2017-05" db="EMBL/GenBank/DDBJ databases">
        <title>Complete and WGS of Bordetella genogroups.</title>
        <authorList>
            <person name="Spilker T."/>
            <person name="Lipuma J."/>
        </authorList>
    </citation>
    <scope>NUCLEOTIDE SEQUENCE [LARGE SCALE GENOMIC DNA]</scope>
    <source>
        <strain evidence="6">AU8256</strain>
    </source>
</reference>
<dbReference type="SMART" id="SM00866">
    <property type="entry name" value="UTRA"/>
    <property type="match status" value="1"/>
</dbReference>
<dbReference type="CDD" id="cd07377">
    <property type="entry name" value="WHTH_GntR"/>
    <property type="match status" value="1"/>
</dbReference>
<dbReference type="Proteomes" id="UP000215633">
    <property type="component" value="Unassembled WGS sequence"/>
</dbReference>
<keyword evidence="2" id="KW-0238">DNA-binding</keyword>
<accession>A0A261VF85</accession>
<dbReference type="AlphaFoldDB" id="A0A261VF85"/>
<dbReference type="InterPro" id="IPR036390">
    <property type="entry name" value="WH_DNA-bd_sf"/>
</dbReference>
<dbReference type="GO" id="GO:0003700">
    <property type="term" value="F:DNA-binding transcription factor activity"/>
    <property type="evidence" value="ECO:0007669"/>
    <property type="project" value="InterPro"/>
</dbReference>
<dbReference type="PANTHER" id="PTHR44846:SF1">
    <property type="entry name" value="MANNOSYL-D-GLYCERATE TRANSPORT_METABOLISM SYSTEM REPRESSOR MNGR-RELATED"/>
    <property type="match status" value="1"/>
</dbReference>
<proteinExistence type="predicted"/>
<keyword evidence="1" id="KW-0805">Transcription regulation</keyword>
<comment type="caution">
    <text evidence="5">The sequence shown here is derived from an EMBL/GenBank/DDBJ whole genome shotgun (WGS) entry which is preliminary data.</text>
</comment>
<protein>
    <submittedName>
        <fullName evidence="5">GntR family transcriptional regulator</fullName>
    </submittedName>
</protein>
<dbReference type="Gene3D" id="3.40.1410.10">
    <property type="entry name" value="Chorismate lyase-like"/>
    <property type="match status" value="1"/>
</dbReference>
<dbReference type="InterPro" id="IPR011663">
    <property type="entry name" value="UTRA"/>
</dbReference>
<evidence type="ECO:0000256" key="2">
    <source>
        <dbReference type="ARBA" id="ARBA00023125"/>
    </source>
</evidence>
<dbReference type="PROSITE" id="PS50949">
    <property type="entry name" value="HTH_GNTR"/>
    <property type="match status" value="1"/>
</dbReference>
<dbReference type="InterPro" id="IPR000524">
    <property type="entry name" value="Tscrpt_reg_HTH_GntR"/>
</dbReference>
<evidence type="ECO:0000256" key="1">
    <source>
        <dbReference type="ARBA" id="ARBA00023015"/>
    </source>
</evidence>
<dbReference type="GO" id="GO:0045892">
    <property type="term" value="P:negative regulation of DNA-templated transcription"/>
    <property type="evidence" value="ECO:0007669"/>
    <property type="project" value="TreeGrafter"/>
</dbReference>
<dbReference type="InterPro" id="IPR028978">
    <property type="entry name" value="Chorismate_lyase_/UTRA_dom_sf"/>
</dbReference>
<dbReference type="RefSeq" id="WP_094807798.1">
    <property type="nucleotide sequence ID" value="NZ_NEVT01000008.1"/>
</dbReference>
<dbReference type="InterPro" id="IPR036388">
    <property type="entry name" value="WH-like_DNA-bd_sf"/>
</dbReference>
<dbReference type="GO" id="GO:0003677">
    <property type="term" value="F:DNA binding"/>
    <property type="evidence" value="ECO:0007669"/>
    <property type="project" value="UniProtKB-KW"/>
</dbReference>
<feature type="domain" description="HTH gntR-type" evidence="4">
    <location>
        <begin position="9"/>
        <end position="77"/>
    </location>
</feature>
<evidence type="ECO:0000259" key="4">
    <source>
        <dbReference type="PROSITE" id="PS50949"/>
    </source>
</evidence>
<gene>
    <name evidence="5" type="ORF">CAL24_20915</name>
</gene>